<gene>
    <name evidence="2" type="ORF">M951_chr354</name>
</gene>
<keyword evidence="1" id="KW-0472">Membrane</keyword>
<feature type="transmembrane region" description="Helical" evidence="1">
    <location>
        <begin position="369"/>
        <end position="389"/>
    </location>
</feature>
<name>A0A060DBU0_9EUKA</name>
<feature type="transmembrane region" description="Helical" evidence="1">
    <location>
        <begin position="331"/>
        <end position="349"/>
    </location>
</feature>
<dbReference type="Proteomes" id="UP000243670">
    <property type="component" value="Nucleomorph 3"/>
</dbReference>
<keyword evidence="2" id="KW-0542">Nucleomorph</keyword>
<feature type="transmembrane region" description="Helical" evidence="1">
    <location>
        <begin position="156"/>
        <end position="173"/>
    </location>
</feature>
<dbReference type="AlphaFoldDB" id="A0A060DBU0"/>
<geneLocation type="nucleomorph" evidence="2"/>
<organism evidence="2 3">
    <name type="scientific">Lotharella oceanica</name>
    <dbReference type="NCBI Taxonomy" id="641309"/>
    <lineage>
        <taxon>Eukaryota</taxon>
        <taxon>Sar</taxon>
        <taxon>Rhizaria</taxon>
        <taxon>Cercozoa</taxon>
        <taxon>Chlorarachniophyceae</taxon>
        <taxon>Lotharella</taxon>
    </lineage>
</organism>
<accession>A0A060DBU0</accession>
<sequence length="484" mass="60073">MYIIKHNCKKILRIQKKVYDIIQNLIKYFLKITNLQIFFYKIINVFIQVIIYTEKFVKINFIYNNGNYIKKKYQNLKQFNLFIKKIPIFFSKLSHQSLFFCKNKNKKYIKNVIFDARMISPMKKNGCIRTLKYTYKKKLLNFFIYSYFITIYKKQLELLSSFFSIIFFTHHILSDNLICKTKIFQIIFINIKFLLLSKKKLILSFLLNKNNHFKKHNIKIYEWDLYAIDTNIIYILFLFKLFNCTVNISSLKRYFNLVSFRLKYQTIKYLFVKNILLKKNIINFFFHQKRNYLQNSKCYIYNYNISDNIICQRILIYYYYHFIKIYNNRKISIKLILLLRLSNIFYFYWTIIKFTYKLSYNIIKTKYKILHNFSFFRFITYFLKLYIYYQYKNITFDYFIPIFQYTVIYFNTKYEILYILQKNINFFLSSNTSSRLYQLIICSFFFFQCIKNIKNFLKFHIIMIKSINFYLTKYFIYLTHNKVT</sequence>
<protein>
    <submittedName>
        <fullName evidence="2">Uncharacterized protein</fullName>
    </submittedName>
</protein>
<keyword evidence="1" id="KW-1133">Transmembrane helix</keyword>
<evidence type="ECO:0000313" key="3">
    <source>
        <dbReference type="Proteomes" id="UP000243670"/>
    </source>
</evidence>
<dbReference type="EMBL" id="CP006629">
    <property type="protein sequence ID" value="AIB09960.1"/>
    <property type="molecule type" value="Genomic_DNA"/>
</dbReference>
<feature type="transmembrane region" description="Helical" evidence="1">
    <location>
        <begin position="232"/>
        <end position="251"/>
    </location>
</feature>
<evidence type="ECO:0000256" key="1">
    <source>
        <dbReference type="SAM" id="Phobius"/>
    </source>
</evidence>
<keyword evidence="1" id="KW-0812">Transmembrane</keyword>
<proteinExistence type="predicted"/>
<reference evidence="2 3" key="1">
    <citation type="journal article" date="2014" name="BMC Genomics">
        <title>Nucleomorph and plastid genome sequences of the chlorarachniophyte Lotharella oceanica: convergent reductive evolution and frequent recombination in nucleomorph-bearing algae.</title>
        <authorList>
            <person name="Tanifuji G."/>
            <person name="Onodera N.T."/>
            <person name="Brown M.W."/>
            <person name="Curtis B.A."/>
            <person name="Roger A.J."/>
            <person name="Ka-Shu Wong G."/>
            <person name="Melkonian M."/>
            <person name="Archibald J.M."/>
        </authorList>
    </citation>
    <scope>NUCLEOTIDE SEQUENCE [LARGE SCALE GENOMIC DNA]</scope>
    <source>
        <strain evidence="2 3">CCMP622</strain>
    </source>
</reference>
<evidence type="ECO:0000313" key="2">
    <source>
        <dbReference type="EMBL" id="AIB09960.1"/>
    </source>
</evidence>